<keyword evidence="3" id="KW-1185">Reference proteome</keyword>
<evidence type="ECO:0008006" key="4">
    <source>
        <dbReference type="Google" id="ProtNLM"/>
    </source>
</evidence>
<keyword evidence="1" id="KW-0732">Signal</keyword>
<feature type="chain" id="PRO_5018044253" description="Succinate dehydrogenase" evidence="1">
    <location>
        <begin position="23"/>
        <end position="106"/>
    </location>
</feature>
<reference evidence="2 3" key="1">
    <citation type="submission" date="2018-11" db="EMBL/GenBank/DDBJ databases">
        <title>Genomic Encyclopedia of Type Strains, Phase IV (KMG-IV): sequencing the most valuable type-strain genomes for metagenomic binning, comparative biology and taxonomic classification.</title>
        <authorList>
            <person name="Goeker M."/>
        </authorList>
    </citation>
    <scope>NUCLEOTIDE SEQUENCE [LARGE SCALE GENOMIC DNA]</scope>
    <source>
        <strain evidence="2 3">DSM 104731</strain>
    </source>
</reference>
<gene>
    <name evidence="2" type="ORF">EDD53_1700</name>
</gene>
<feature type="signal peptide" evidence="1">
    <location>
        <begin position="1"/>
        <end position="22"/>
    </location>
</feature>
<name>A0A3N4UFQ6_9RHOB</name>
<sequence>MRLVGILAATALLSGCLAPEMAVEQTVRSTAKGVINSVISQKLPGVNAEPYVECIVDQASTDELVTLARAAVTGVDNSTVSIVTSIASQPETISCIAQNGLGVMLG</sequence>
<protein>
    <recommendedName>
        <fullName evidence="4">Succinate dehydrogenase</fullName>
    </recommendedName>
</protein>
<evidence type="ECO:0000313" key="2">
    <source>
        <dbReference type="EMBL" id="RPE67295.1"/>
    </source>
</evidence>
<dbReference type="AlphaFoldDB" id="A0A3N4UFQ6"/>
<accession>A0A3N4UFQ6</accession>
<dbReference type="EMBL" id="RKQK01000002">
    <property type="protein sequence ID" value="RPE67295.1"/>
    <property type="molecule type" value="Genomic_DNA"/>
</dbReference>
<evidence type="ECO:0000256" key="1">
    <source>
        <dbReference type="SAM" id="SignalP"/>
    </source>
</evidence>
<dbReference type="PROSITE" id="PS51257">
    <property type="entry name" value="PROKAR_LIPOPROTEIN"/>
    <property type="match status" value="1"/>
</dbReference>
<dbReference type="Proteomes" id="UP000269689">
    <property type="component" value="Unassembled WGS sequence"/>
</dbReference>
<proteinExistence type="predicted"/>
<comment type="caution">
    <text evidence="2">The sequence shown here is derived from an EMBL/GenBank/DDBJ whole genome shotgun (WGS) entry which is preliminary data.</text>
</comment>
<organism evidence="2 3">
    <name type="scientific">Pacificibacter maritimus</name>
    <dbReference type="NCBI Taxonomy" id="762213"/>
    <lineage>
        <taxon>Bacteria</taxon>
        <taxon>Pseudomonadati</taxon>
        <taxon>Pseudomonadota</taxon>
        <taxon>Alphaproteobacteria</taxon>
        <taxon>Rhodobacterales</taxon>
        <taxon>Roseobacteraceae</taxon>
        <taxon>Pacificibacter</taxon>
    </lineage>
</organism>
<evidence type="ECO:0000313" key="3">
    <source>
        <dbReference type="Proteomes" id="UP000269689"/>
    </source>
</evidence>